<dbReference type="AlphaFoldDB" id="A0A0F9D135"/>
<dbReference type="EMBL" id="LAZR01030845">
    <property type="protein sequence ID" value="KKL55423.1"/>
    <property type="molecule type" value="Genomic_DNA"/>
</dbReference>
<gene>
    <name evidence="1" type="ORF">LCGC14_2255540</name>
</gene>
<sequence length="124" mass="14349">MPDENIYGWTYAVFHASLGWDKGTQLVYESWENFWSRKIDAYIFYDSGETPRLTDANEVLDVGDIVNKMMTLMNLFLKGETVDNPLGMGMLEPSKFPRFEGNPYGIGTEDYKLLNFGIFYNPMF</sequence>
<accession>A0A0F9D135</accession>
<organism evidence="1">
    <name type="scientific">marine sediment metagenome</name>
    <dbReference type="NCBI Taxonomy" id="412755"/>
    <lineage>
        <taxon>unclassified sequences</taxon>
        <taxon>metagenomes</taxon>
        <taxon>ecological metagenomes</taxon>
    </lineage>
</organism>
<comment type="caution">
    <text evidence="1">The sequence shown here is derived from an EMBL/GenBank/DDBJ whole genome shotgun (WGS) entry which is preliminary data.</text>
</comment>
<protein>
    <submittedName>
        <fullName evidence="1">Uncharacterized protein</fullName>
    </submittedName>
</protein>
<reference evidence="1" key="1">
    <citation type="journal article" date="2015" name="Nature">
        <title>Complex archaea that bridge the gap between prokaryotes and eukaryotes.</title>
        <authorList>
            <person name="Spang A."/>
            <person name="Saw J.H."/>
            <person name="Jorgensen S.L."/>
            <person name="Zaremba-Niedzwiedzka K."/>
            <person name="Martijn J."/>
            <person name="Lind A.E."/>
            <person name="van Eijk R."/>
            <person name="Schleper C."/>
            <person name="Guy L."/>
            <person name="Ettema T.J."/>
        </authorList>
    </citation>
    <scope>NUCLEOTIDE SEQUENCE</scope>
</reference>
<name>A0A0F9D135_9ZZZZ</name>
<evidence type="ECO:0000313" key="1">
    <source>
        <dbReference type="EMBL" id="KKL55423.1"/>
    </source>
</evidence>
<proteinExistence type="predicted"/>